<reference evidence="1 2" key="2">
    <citation type="journal article" date="2022" name="Mol. Ecol. Resour.">
        <title>The genomes of chicory, endive, great burdock and yacon provide insights into Asteraceae paleo-polyploidization history and plant inulin production.</title>
        <authorList>
            <person name="Fan W."/>
            <person name="Wang S."/>
            <person name="Wang H."/>
            <person name="Wang A."/>
            <person name="Jiang F."/>
            <person name="Liu H."/>
            <person name="Zhao H."/>
            <person name="Xu D."/>
            <person name="Zhang Y."/>
        </authorList>
    </citation>
    <scope>NUCLEOTIDE SEQUENCE [LARGE SCALE GENOMIC DNA]</scope>
    <source>
        <strain evidence="2">cv. Niubang</strain>
    </source>
</reference>
<keyword evidence="2" id="KW-1185">Reference proteome</keyword>
<organism evidence="1 2">
    <name type="scientific">Arctium lappa</name>
    <name type="common">Greater burdock</name>
    <name type="synonym">Lappa major</name>
    <dbReference type="NCBI Taxonomy" id="4217"/>
    <lineage>
        <taxon>Eukaryota</taxon>
        <taxon>Viridiplantae</taxon>
        <taxon>Streptophyta</taxon>
        <taxon>Embryophyta</taxon>
        <taxon>Tracheophyta</taxon>
        <taxon>Spermatophyta</taxon>
        <taxon>Magnoliopsida</taxon>
        <taxon>eudicotyledons</taxon>
        <taxon>Gunneridae</taxon>
        <taxon>Pentapetalae</taxon>
        <taxon>asterids</taxon>
        <taxon>campanulids</taxon>
        <taxon>Asterales</taxon>
        <taxon>Asteraceae</taxon>
        <taxon>Carduoideae</taxon>
        <taxon>Cardueae</taxon>
        <taxon>Arctiinae</taxon>
        <taxon>Arctium</taxon>
    </lineage>
</organism>
<accession>A0ACB9FII6</accession>
<dbReference type="Proteomes" id="UP001055879">
    <property type="component" value="Linkage Group LG01"/>
</dbReference>
<protein>
    <submittedName>
        <fullName evidence="1">Uncharacterized protein</fullName>
    </submittedName>
</protein>
<dbReference type="EMBL" id="CM042047">
    <property type="protein sequence ID" value="KAI3770914.1"/>
    <property type="molecule type" value="Genomic_DNA"/>
</dbReference>
<evidence type="ECO:0000313" key="2">
    <source>
        <dbReference type="Proteomes" id="UP001055879"/>
    </source>
</evidence>
<name>A0ACB9FII6_ARCLA</name>
<gene>
    <name evidence="1" type="ORF">L6452_02062</name>
</gene>
<sequence length="313" mass="35558">MGNQRFSLSHMIPNAWFYRLRDMNTAAHNKKPLPSTYSSTPNHTKYSFCYTPRVDRYYTSSTPTSNTNTINNPAVSIYTRPAELTHSHDQDLFLSPTSFESPFSDSTRSLDRPPSTSCSCGVMISSSTTHDVVIEKSYTKRIQDSSGYELIQEIELQKPPPILTKSNKDALTVVEKKEETSSQSSISIKIVKESISKKAENPERKPVSGVKIRSNSSTTPAVCKRIVDANNDHKRQKNSKNNLSSSCCIVKSSFDPHKDFKESIMKMIVEDDIWASKDFEKLLASYLSLNSNEYHDMIIKAFEEIWFTFEFVE</sequence>
<proteinExistence type="predicted"/>
<reference evidence="2" key="1">
    <citation type="journal article" date="2022" name="Mol. Ecol. Resour.">
        <title>The genomes of chicory, endive, great burdock and yacon provide insights into Asteraceae palaeo-polyploidization history and plant inulin production.</title>
        <authorList>
            <person name="Fan W."/>
            <person name="Wang S."/>
            <person name="Wang H."/>
            <person name="Wang A."/>
            <person name="Jiang F."/>
            <person name="Liu H."/>
            <person name="Zhao H."/>
            <person name="Xu D."/>
            <person name="Zhang Y."/>
        </authorList>
    </citation>
    <scope>NUCLEOTIDE SEQUENCE [LARGE SCALE GENOMIC DNA]</scope>
    <source>
        <strain evidence="2">cv. Niubang</strain>
    </source>
</reference>
<evidence type="ECO:0000313" key="1">
    <source>
        <dbReference type="EMBL" id="KAI3770914.1"/>
    </source>
</evidence>
<comment type="caution">
    <text evidence="1">The sequence shown here is derived from an EMBL/GenBank/DDBJ whole genome shotgun (WGS) entry which is preliminary data.</text>
</comment>